<keyword evidence="3" id="KW-1185">Reference proteome</keyword>
<reference evidence="2" key="1">
    <citation type="submission" date="2022-12" db="EMBL/GenBank/DDBJ databases">
        <title>Genomic Characterization of Candidatus Phytoplasma sacchari in China.</title>
        <authorList>
            <person name="Zhang R.-Y."/>
        </authorList>
    </citation>
    <scope>NUCLEOTIDE SEQUENCE [LARGE SCALE GENOMIC DNA]</scope>
    <source>
        <strain evidence="2">SCWL1</strain>
    </source>
</reference>
<sequence length="378" mass="44971">MIKKKDFFLKKNIFLFFCLIFLIIINFVFSKNSSIYGVKKKNDLLCQYKIDPNSKHDFLGWKHDLGSCFSKKVHLFYSIENIKTIPCNSFKEWLNLKQLLFALLNYHIPKMDLMFDMINFLNFKEEFIDDKYDRLAVDTAHFCYLLKKNPSLGCFYLNPEDLNYIESFNISFCNCHVSGHSILELISEIISLKDKDMDIFLKHLFDYLNYLNKKFNTNFENKNKNLKKIHMSIEQLLDKISSNSDIDSLDKNLLFHLIKNFISYCIPNIFLVNFSVDQNDIHKKPLKECKSKLYFESNHKTVGFLFKIKSQKEKKIYVYFYEIFKNEVDDIEKLRLIDKILVSSIDSIKSSFLNHLLISVTKNKKYLNKKISLFRAKN</sequence>
<gene>
    <name evidence="2" type="ORF">O7R10_02485</name>
</gene>
<keyword evidence="1" id="KW-0812">Transmembrane</keyword>
<name>A0ABY7M139_9MOLU</name>
<accession>A0ABY7M139</accession>
<evidence type="ECO:0000313" key="3">
    <source>
        <dbReference type="Proteomes" id="UP001210120"/>
    </source>
</evidence>
<keyword evidence="1" id="KW-0472">Membrane</keyword>
<organism evidence="2 3">
    <name type="scientific">Candidatus Phytoplasma sacchari</name>
    <dbReference type="NCBI Taxonomy" id="2609813"/>
    <lineage>
        <taxon>Bacteria</taxon>
        <taxon>Bacillati</taxon>
        <taxon>Mycoplasmatota</taxon>
        <taxon>Mollicutes</taxon>
        <taxon>Acholeplasmatales</taxon>
        <taxon>Acholeplasmataceae</taxon>
        <taxon>Candidatus Phytoplasma</taxon>
        <taxon>16SrXI (Rice yellow dwarf group)</taxon>
    </lineage>
</organism>
<keyword evidence="1" id="KW-1133">Transmembrane helix</keyword>
<evidence type="ECO:0000313" key="2">
    <source>
        <dbReference type="EMBL" id="WBL31444.1"/>
    </source>
</evidence>
<proteinExistence type="predicted"/>
<dbReference type="Proteomes" id="UP001210120">
    <property type="component" value="Chromosome"/>
</dbReference>
<feature type="transmembrane region" description="Helical" evidence="1">
    <location>
        <begin position="12"/>
        <end position="29"/>
    </location>
</feature>
<evidence type="ECO:0000256" key="1">
    <source>
        <dbReference type="SAM" id="Phobius"/>
    </source>
</evidence>
<dbReference type="EMBL" id="CP115156">
    <property type="protein sequence ID" value="WBL31444.1"/>
    <property type="molecule type" value="Genomic_DNA"/>
</dbReference>
<protein>
    <submittedName>
        <fullName evidence="2">Uncharacterized protein</fullName>
    </submittedName>
</protein>